<protein>
    <submittedName>
        <fullName evidence="2">Uncharacterized protein</fullName>
    </submittedName>
</protein>
<sequence>MHITFKKLVLVSATLSSIALQGCTTPHRNETVVNHITNNVVRMEVNWGEYPDKAWSPASYNVMAKYHHWDENSIQYRWIWPQATMRRDLYAQVNEIAIVADGVPFLSHGDLVDVFVPPFETYNYGQLKAPVVIRLVCKADDSDCKAKSKKELGGWNEVVSKGSPDLSRVTFTKTFDKNGKRLAVPH</sequence>
<reference evidence="2 3" key="1">
    <citation type="submission" date="2019-12" db="EMBL/GenBank/DDBJ databases">
        <title>Novel species isolated from a subtropical stream in China.</title>
        <authorList>
            <person name="Lu H."/>
        </authorList>
    </citation>
    <scope>NUCLEOTIDE SEQUENCE [LARGE SCALE GENOMIC DNA]</scope>
    <source>
        <strain evidence="2 3">FT135W</strain>
    </source>
</reference>
<evidence type="ECO:0000256" key="1">
    <source>
        <dbReference type="SAM" id="SignalP"/>
    </source>
</evidence>
<organism evidence="2 3">
    <name type="scientific">Duganella flavida</name>
    <dbReference type="NCBI Taxonomy" id="2692175"/>
    <lineage>
        <taxon>Bacteria</taxon>
        <taxon>Pseudomonadati</taxon>
        <taxon>Pseudomonadota</taxon>
        <taxon>Betaproteobacteria</taxon>
        <taxon>Burkholderiales</taxon>
        <taxon>Oxalobacteraceae</taxon>
        <taxon>Telluria group</taxon>
        <taxon>Duganella</taxon>
    </lineage>
</organism>
<dbReference type="PROSITE" id="PS51257">
    <property type="entry name" value="PROKAR_LIPOPROTEIN"/>
    <property type="match status" value="1"/>
</dbReference>
<keyword evidence="1" id="KW-0732">Signal</keyword>
<feature type="signal peptide" evidence="1">
    <location>
        <begin position="1"/>
        <end position="21"/>
    </location>
</feature>
<keyword evidence="3" id="KW-1185">Reference proteome</keyword>
<dbReference type="Proteomes" id="UP000479335">
    <property type="component" value="Unassembled WGS sequence"/>
</dbReference>
<dbReference type="RefSeq" id="WP_161006728.1">
    <property type="nucleotide sequence ID" value="NZ_WWCN01000006.1"/>
</dbReference>
<comment type="caution">
    <text evidence="2">The sequence shown here is derived from an EMBL/GenBank/DDBJ whole genome shotgun (WGS) entry which is preliminary data.</text>
</comment>
<dbReference type="AlphaFoldDB" id="A0A6L8K874"/>
<gene>
    <name evidence="2" type="ORF">GTP46_11315</name>
</gene>
<evidence type="ECO:0000313" key="2">
    <source>
        <dbReference type="EMBL" id="MYM23235.1"/>
    </source>
</evidence>
<accession>A0A6L8K874</accession>
<feature type="chain" id="PRO_5026928584" evidence="1">
    <location>
        <begin position="22"/>
        <end position="186"/>
    </location>
</feature>
<name>A0A6L8K874_9BURK</name>
<proteinExistence type="predicted"/>
<dbReference type="EMBL" id="WWCN01000006">
    <property type="protein sequence ID" value="MYM23235.1"/>
    <property type="molecule type" value="Genomic_DNA"/>
</dbReference>
<evidence type="ECO:0000313" key="3">
    <source>
        <dbReference type="Proteomes" id="UP000479335"/>
    </source>
</evidence>